<dbReference type="RefSeq" id="WP_337715488.1">
    <property type="nucleotide sequence ID" value="NZ_JBBEUB010000001.1"/>
</dbReference>
<feature type="chain" id="PRO_5045923151" evidence="10">
    <location>
        <begin position="22"/>
        <end position="1069"/>
    </location>
</feature>
<dbReference type="Gene3D" id="2.40.170.20">
    <property type="entry name" value="TonB-dependent receptor, beta-barrel domain"/>
    <property type="match status" value="1"/>
</dbReference>
<feature type="domain" description="TonB-dependent receptor plug" evidence="12">
    <location>
        <begin position="121"/>
        <end position="225"/>
    </location>
</feature>
<organism evidence="13 14">
    <name type="scientific">Pedobacter panaciterrae</name>
    <dbReference type="NCBI Taxonomy" id="363849"/>
    <lineage>
        <taxon>Bacteria</taxon>
        <taxon>Pseudomonadati</taxon>
        <taxon>Bacteroidota</taxon>
        <taxon>Sphingobacteriia</taxon>
        <taxon>Sphingobacteriales</taxon>
        <taxon>Sphingobacteriaceae</taxon>
        <taxon>Pedobacter</taxon>
    </lineage>
</organism>
<evidence type="ECO:0000259" key="12">
    <source>
        <dbReference type="Pfam" id="PF07715"/>
    </source>
</evidence>
<dbReference type="Proteomes" id="UP001378956">
    <property type="component" value="Unassembled WGS sequence"/>
</dbReference>
<dbReference type="NCBIfam" id="TIGR04056">
    <property type="entry name" value="OMP_RagA_SusC"/>
    <property type="match status" value="1"/>
</dbReference>
<evidence type="ECO:0000313" key="14">
    <source>
        <dbReference type="Proteomes" id="UP001378956"/>
    </source>
</evidence>
<sequence length="1069" mass="119745">MKKTILFIVLAMLCHFLNVKAQVQATIISGVVSDEKGAPIPGCTIKFKGETTKALTDAYGHFSIASTKHTGTIQVSSVGYKLTEIQFTQQNKGRFKVILTRQENQLKDVEIVSTGYQNIPKERATGSFTTIDNKTLNRAVSSDILSRLKGITNGLLFDNSTGNSTGISVRGRSTIFSNTTPLIVVDNFPFEGDLNTLNPDVIENITVLKDAAAASIWGVRAGNGVIVITTKKGSLNTSPKIGINANLTIGEKPDLYYQPQLSSSQYIDVEKFLFDKGAYDAKINNGYTAISPVVAILQKIKLDQTYAAQGSAEVDALRSIDNRSQWSKYFFRNSSVQHYSADINGGGKNQTYFFSAGYDKNFSNSVALSDDRITLKANNNYNLINDRLKLNTDITFSKSKSNNTNTFGYSPFVPYEQVADEKGNPLIISQPYTLRDTYTDTAGNGRLLDWKYRPLDELRNEGSTQITYLTDYRLNLGLSYKIIKPLSFSLNYQYYNANTKSESNYDRDSYYARDMVNTFSSINSATGVVTRPIPYGDIYNPNFASRQSDYGRVQLDFNQVLAGKHEVSAIAGYEIRNDGYKQNSYNVYGYSPGTETNSIVDYINFYNYYYNPSISARIPELTRQGKTVNRYISLYGNASYIYSGRYILSGSYRKDESNLFGVKANQKGVPLWSTGFAWNIHKESFFDINWLSSLQLKATYGYNGNVNNSISAYLTASPSFYNPYGVLSYAIINPPNDNLRWERVKNANFGLYFSTEKGWLSGSVEYYVKNGTDLIATSPIAPQTGISIFTGNTANTNTKGLDVQLNSKIFDHIFKWNTSFVFNYVRDKITDYKVAAGTNQVIVTARTNKLTPQVGYPINSVFAFKSGGLDAQGNPQGYVDNKLSIDYTTIRNSNDRTQLDFFGSATPTIFGSFRNTFSYKMVELSFNVAYKTGYYVRRTSLDYNTLFGASGFASYAQNDYDKRWQKAGDELFTNVPSMVYPNVSNRSDFYNYSSVLVERGDHIRLQDVQMNYSFSKKQFTKLPFSTINIYVYANNLGILWRANKQGLDPDVLSGYPIPRTIAFGIKATL</sequence>
<keyword evidence="3 8" id="KW-1134">Transmembrane beta strand</keyword>
<evidence type="ECO:0000256" key="7">
    <source>
        <dbReference type="ARBA" id="ARBA00023237"/>
    </source>
</evidence>
<evidence type="ECO:0000256" key="9">
    <source>
        <dbReference type="RuleBase" id="RU003357"/>
    </source>
</evidence>
<name>A0ABU8NHF3_9SPHI</name>
<protein>
    <submittedName>
        <fullName evidence="13">SusC/RagA family TonB-linked outer membrane protein</fullName>
    </submittedName>
</protein>
<accession>A0ABU8NHF3</accession>
<dbReference type="InterPro" id="IPR023997">
    <property type="entry name" value="TonB-dep_OMP_SusC/RagA_CS"/>
</dbReference>
<dbReference type="InterPro" id="IPR012910">
    <property type="entry name" value="Plug_dom"/>
</dbReference>
<keyword evidence="4 8" id="KW-0812">Transmembrane</keyword>
<dbReference type="PROSITE" id="PS52016">
    <property type="entry name" value="TONB_DEPENDENT_REC_3"/>
    <property type="match status" value="1"/>
</dbReference>
<dbReference type="InterPro" id="IPR037066">
    <property type="entry name" value="Plug_dom_sf"/>
</dbReference>
<evidence type="ECO:0000256" key="5">
    <source>
        <dbReference type="ARBA" id="ARBA00023077"/>
    </source>
</evidence>
<keyword evidence="7 8" id="KW-0998">Cell outer membrane</keyword>
<dbReference type="InterPro" id="IPR039426">
    <property type="entry name" value="TonB-dep_rcpt-like"/>
</dbReference>
<dbReference type="SUPFAM" id="SSF56935">
    <property type="entry name" value="Porins"/>
    <property type="match status" value="1"/>
</dbReference>
<evidence type="ECO:0000256" key="8">
    <source>
        <dbReference type="PROSITE-ProRule" id="PRU01360"/>
    </source>
</evidence>
<dbReference type="InterPro" id="IPR000531">
    <property type="entry name" value="Beta-barrel_TonB"/>
</dbReference>
<keyword evidence="6 8" id="KW-0472">Membrane</keyword>
<dbReference type="InterPro" id="IPR036942">
    <property type="entry name" value="Beta-barrel_TonB_sf"/>
</dbReference>
<evidence type="ECO:0000256" key="10">
    <source>
        <dbReference type="SAM" id="SignalP"/>
    </source>
</evidence>
<dbReference type="Pfam" id="PF13715">
    <property type="entry name" value="CarbopepD_reg_2"/>
    <property type="match status" value="1"/>
</dbReference>
<dbReference type="SUPFAM" id="SSF49464">
    <property type="entry name" value="Carboxypeptidase regulatory domain-like"/>
    <property type="match status" value="1"/>
</dbReference>
<dbReference type="Gene3D" id="2.170.130.10">
    <property type="entry name" value="TonB-dependent receptor, plug domain"/>
    <property type="match status" value="1"/>
</dbReference>
<evidence type="ECO:0000313" key="13">
    <source>
        <dbReference type="EMBL" id="MEJ2901677.1"/>
    </source>
</evidence>
<feature type="signal peptide" evidence="10">
    <location>
        <begin position="1"/>
        <end position="21"/>
    </location>
</feature>
<gene>
    <name evidence="13" type="ORF">WAE58_04550</name>
</gene>
<dbReference type="Pfam" id="PF07715">
    <property type="entry name" value="Plug"/>
    <property type="match status" value="1"/>
</dbReference>
<dbReference type="Pfam" id="PF00593">
    <property type="entry name" value="TonB_dep_Rec_b-barrel"/>
    <property type="match status" value="1"/>
</dbReference>
<evidence type="ECO:0000256" key="1">
    <source>
        <dbReference type="ARBA" id="ARBA00004571"/>
    </source>
</evidence>
<evidence type="ECO:0000259" key="11">
    <source>
        <dbReference type="Pfam" id="PF00593"/>
    </source>
</evidence>
<evidence type="ECO:0000256" key="6">
    <source>
        <dbReference type="ARBA" id="ARBA00023136"/>
    </source>
</evidence>
<dbReference type="EMBL" id="JBBEUB010000001">
    <property type="protein sequence ID" value="MEJ2901677.1"/>
    <property type="molecule type" value="Genomic_DNA"/>
</dbReference>
<dbReference type="Gene3D" id="2.60.40.1120">
    <property type="entry name" value="Carboxypeptidase-like, regulatory domain"/>
    <property type="match status" value="1"/>
</dbReference>
<dbReference type="InterPro" id="IPR008969">
    <property type="entry name" value="CarboxyPept-like_regulatory"/>
</dbReference>
<evidence type="ECO:0000256" key="2">
    <source>
        <dbReference type="ARBA" id="ARBA00022448"/>
    </source>
</evidence>
<feature type="domain" description="TonB-dependent receptor-like beta-barrel" evidence="11">
    <location>
        <begin position="437"/>
        <end position="838"/>
    </location>
</feature>
<keyword evidence="2 8" id="KW-0813">Transport</keyword>
<keyword evidence="10" id="KW-0732">Signal</keyword>
<keyword evidence="14" id="KW-1185">Reference proteome</keyword>
<dbReference type="InterPro" id="IPR023996">
    <property type="entry name" value="TonB-dep_OMP_SusC/RagA"/>
</dbReference>
<evidence type="ECO:0000256" key="3">
    <source>
        <dbReference type="ARBA" id="ARBA00022452"/>
    </source>
</evidence>
<dbReference type="NCBIfam" id="TIGR04057">
    <property type="entry name" value="SusC_RagA_signa"/>
    <property type="match status" value="1"/>
</dbReference>
<comment type="subcellular location">
    <subcellularLocation>
        <location evidence="1 8">Cell outer membrane</location>
        <topology evidence="1 8">Multi-pass membrane protein</topology>
    </subcellularLocation>
</comment>
<evidence type="ECO:0000256" key="4">
    <source>
        <dbReference type="ARBA" id="ARBA00022692"/>
    </source>
</evidence>
<reference evidence="13 14" key="1">
    <citation type="submission" date="2024-03" db="EMBL/GenBank/DDBJ databases">
        <title>Sequence of Lycoming College Course Isolates.</title>
        <authorList>
            <person name="Plotts O."/>
            <person name="Newman J."/>
        </authorList>
    </citation>
    <scope>NUCLEOTIDE SEQUENCE [LARGE SCALE GENOMIC DNA]</scope>
    <source>
        <strain evidence="13 14">CJB-3</strain>
    </source>
</reference>
<keyword evidence="5 9" id="KW-0798">TonB box</keyword>
<comment type="caution">
    <text evidence="13">The sequence shown here is derived from an EMBL/GenBank/DDBJ whole genome shotgun (WGS) entry which is preliminary data.</text>
</comment>
<proteinExistence type="inferred from homology"/>
<comment type="similarity">
    <text evidence="8 9">Belongs to the TonB-dependent receptor family.</text>
</comment>